<keyword evidence="13" id="KW-1185">Reference proteome</keyword>
<dbReference type="Gene3D" id="3.30.450.20">
    <property type="entry name" value="PAS domain"/>
    <property type="match status" value="1"/>
</dbReference>
<gene>
    <name evidence="12" type="ORF">PF66_02370</name>
</gene>
<dbReference type="PANTHER" id="PTHR32089">
    <property type="entry name" value="METHYL-ACCEPTING CHEMOTAXIS PROTEIN MCPB"/>
    <property type="match status" value="1"/>
</dbReference>
<evidence type="ECO:0000256" key="5">
    <source>
        <dbReference type="ARBA" id="ARBA00022989"/>
    </source>
</evidence>
<dbReference type="EMBL" id="JSYZ01000007">
    <property type="protein sequence ID" value="KPA91487.1"/>
    <property type="molecule type" value="Genomic_DNA"/>
</dbReference>
<dbReference type="GO" id="GO:0007165">
    <property type="term" value="P:signal transduction"/>
    <property type="evidence" value="ECO:0007669"/>
    <property type="project" value="UniProtKB-KW"/>
</dbReference>
<dbReference type="AlphaFoldDB" id="A0A0M9GHQ6"/>
<dbReference type="InterPro" id="IPR035965">
    <property type="entry name" value="PAS-like_dom_sf"/>
</dbReference>
<keyword evidence="6" id="KW-0472">Membrane</keyword>
<proteinExistence type="inferred from homology"/>
<evidence type="ECO:0000256" key="4">
    <source>
        <dbReference type="ARBA" id="ARBA00022692"/>
    </source>
</evidence>
<feature type="domain" description="PAS" evidence="11">
    <location>
        <begin position="11"/>
        <end position="62"/>
    </location>
</feature>
<dbReference type="InterPro" id="IPR000014">
    <property type="entry name" value="PAS"/>
</dbReference>
<evidence type="ECO:0000256" key="7">
    <source>
        <dbReference type="ARBA" id="ARBA00023224"/>
    </source>
</evidence>
<dbReference type="PROSITE" id="PS50111">
    <property type="entry name" value="CHEMOTAXIS_TRANSDUC_2"/>
    <property type="match status" value="1"/>
</dbReference>
<evidence type="ECO:0000256" key="2">
    <source>
        <dbReference type="ARBA" id="ARBA00022475"/>
    </source>
</evidence>
<evidence type="ECO:0000256" key="3">
    <source>
        <dbReference type="ARBA" id="ARBA00022481"/>
    </source>
</evidence>
<dbReference type="NCBIfam" id="TIGR00229">
    <property type="entry name" value="sensory_box"/>
    <property type="match status" value="1"/>
</dbReference>
<reference evidence="12 13" key="1">
    <citation type="journal article" date="2015" name="PLoS ONE">
        <title>Rice-Infecting Pseudomonas Genomes Are Highly Accessorized and Harbor Multiple Putative Virulence Mechanisms to Cause Sheath Brown Rot.</title>
        <authorList>
            <person name="Quibod I.L."/>
            <person name="Grande G."/>
            <person name="Oreiro E.G."/>
            <person name="Borja F.N."/>
            <person name="Dossa G.S."/>
            <person name="Mauleon R."/>
            <person name="Cruz C.V."/>
            <person name="Oliva R."/>
        </authorList>
    </citation>
    <scope>NUCLEOTIDE SEQUENCE [LARGE SCALE GENOMIC DNA]</scope>
    <source>
        <strain evidence="12 13">IRRI 6609</strain>
    </source>
</reference>
<feature type="domain" description="Methyl-accepting transducer" evidence="10">
    <location>
        <begin position="201"/>
        <end position="427"/>
    </location>
</feature>
<evidence type="ECO:0000256" key="6">
    <source>
        <dbReference type="ARBA" id="ARBA00023136"/>
    </source>
</evidence>
<evidence type="ECO:0000256" key="9">
    <source>
        <dbReference type="PROSITE-ProRule" id="PRU00284"/>
    </source>
</evidence>
<keyword evidence="5" id="KW-1133">Transmembrane helix</keyword>
<keyword evidence="7 9" id="KW-0807">Transducer</keyword>
<evidence type="ECO:0000313" key="12">
    <source>
        <dbReference type="EMBL" id="KPA91487.1"/>
    </source>
</evidence>
<dbReference type="CDD" id="cd00130">
    <property type="entry name" value="PAS"/>
    <property type="match status" value="1"/>
</dbReference>
<dbReference type="Proteomes" id="UP000037931">
    <property type="component" value="Unassembled WGS sequence"/>
</dbReference>
<accession>A0A0M9GHQ6</accession>
<dbReference type="GO" id="GO:0004888">
    <property type="term" value="F:transmembrane signaling receptor activity"/>
    <property type="evidence" value="ECO:0007669"/>
    <property type="project" value="InterPro"/>
</dbReference>
<keyword evidence="3" id="KW-0488">Methylation</keyword>
<dbReference type="PRINTS" id="PR00260">
    <property type="entry name" value="CHEMTRNSDUCR"/>
</dbReference>
<comment type="similarity">
    <text evidence="8">Belongs to the methyl-accepting chemotaxis (MCP) protein family.</text>
</comment>
<sequence length="473" mass="50806">MDFDALICRTDLQGRLVFFNEAFCQAHGLTPTAVQQTSLDDLLHPQVPRRLVEHLYQTLGRGRPWLGPLCHRRGDAGELWLELYIKPVHGATGISGYGAVFLPLDEAGIGQARRGYRRIARHGAPGGASWWRWLSAAAGGLLPQGLLRRRLAGLLDDHGKVCADPWLAGFLGGESSLARVAWGLRSEERRLQAALVRIAGSGAGLGGQARDMAGMIREEALQLDRQREANQQVATALHELAATIQEVTRNVQFASQSTSEASSLASGGERQAREAGEALGTLEQAIGTSARATREVAQEVEAIGGFTSLIDAIASQTNLLALNAAIEAARAGEAGRGFSVVADEVRQLAARTQEATARIRPLLERLEQANGRNREVARQCEELARAGAGRVQAVASALSAVAGQLQSVDSLGQQIAVAMHEQEQVVQLLDEQLQGNVEAIGRSVEQARRVEGVSGELTRQSESLLSLAHYFDR</sequence>
<dbReference type="GO" id="GO:0006935">
    <property type="term" value="P:chemotaxis"/>
    <property type="evidence" value="ECO:0007669"/>
    <property type="project" value="InterPro"/>
</dbReference>
<dbReference type="InterPro" id="IPR004090">
    <property type="entry name" value="Chemotax_Me-accpt_rcpt"/>
</dbReference>
<comment type="subcellular location">
    <subcellularLocation>
        <location evidence="1">Cell membrane</location>
    </subcellularLocation>
</comment>
<protein>
    <submittedName>
        <fullName evidence="12">Methyl-accepting chemotaxis sensory transducer with Pas/Pac sensor</fullName>
    </submittedName>
</protein>
<organism evidence="12 13">
    <name type="scientific">Pseudomonas asplenii</name>
    <dbReference type="NCBI Taxonomy" id="53407"/>
    <lineage>
        <taxon>Bacteria</taxon>
        <taxon>Pseudomonadati</taxon>
        <taxon>Pseudomonadota</taxon>
        <taxon>Gammaproteobacteria</taxon>
        <taxon>Pseudomonadales</taxon>
        <taxon>Pseudomonadaceae</taxon>
        <taxon>Pseudomonas</taxon>
    </lineage>
</organism>
<evidence type="ECO:0000256" key="8">
    <source>
        <dbReference type="ARBA" id="ARBA00029447"/>
    </source>
</evidence>
<dbReference type="STRING" id="50340.PF66_02370"/>
<comment type="caution">
    <text evidence="12">The sequence shown here is derived from an EMBL/GenBank/DDBJ whole genome shotgun (WGS) entry which is preliminary data.</text>
</comment>
<name>A0A0M9GHQ6_9PSED</name>
<keyword evidence="4" id="KW-0812">Transmembrane</keyword>
<dbReference type="OrthoDB" id="2489132at2"/>
<dbReference type="SUPFAM" id="SSF55785">
    <property type="entry name" value="PYP-like sensor domain (PAS domain)"/>
    <property type="match status" value="1"/>
</dbReference>
<keyword evidence="2" id="KW-1003">Cell membrane</keyword>
<evidence type="ECO:0000259" key="11">
    <source>
        <dbReference type="PROSITE" id="PS50112"/>
    </source>
</evidence>
<dbReference type="SMART" id="SM00283">
    <property type="entry name" value="MA"/>
    <property type="match status" value="1"/>
</dbReference>
<dbReference type="InterPro" id="IPR004089">
    <property type="entry name" value="MCPsignal_dom"/>
</dbReference>
<evidence type="ECO:0000259" key="10">
    <source>
        <dbReference type="PROSITE" id="PS50111"/>
    </source>
</evidence>
<dbReference type="PATRIC" id="fig|50340.43.peg.5742"/>
<dbReference type="SUPFAM" id="SSF58104">
    <property type="entry name" value="Methyl-accepting chemotaxis protein (MCP) signaling domain"/>
    <property type="match status" value="1"/>
</dbReference>
<evidence type="ECO:0000256" key="1">
    <source>
        <dbReference type="ARBA" id="ARBA00004236"/>
    </source>
</evidence>
<dbReference type="Pfam" id="PF13426">
    <property type="entry name" value="PAS_9"/>
    <property type="match status" value="1"/>
</dbReference>
<dbReference type="PROSITE" id="PS50112">
    <property type="entry name" value="PAS"/>
    <property type="match status" value="1"/>
</dbReference>
<dbReference type="PANTHER" id="PTHR32089:SF74">
    <property type="entry name" value="METHYL-ACCEPTING CHEMOTAXIS PROTEIN AER"/>
    <property type="match status" value="1"/>
</dbReference>
<dbReference type="Gene3D" id="1.10.287.950">
    <property type="entry name" value="Methyl-accepting chemotaxis protein"/>
    <property type="match status" value="1"/>
</dbReference>
<evidence type="ECO:0000313" key="13">
    <source>
        <dbReference type="Proteomes" id="UP000037931"/>
    </source>
</evidence>
<dbReference type="Pfam" id="PF00015">
    <property type="entry name" value="MCPsignal"/>
    <property type="match status" value="1"/>
</dbReference>
<dbReference type="GO" id="GO:0005886">
    <property type="term" value="C:plasma membrane"/>
    <property type="evidence" value="ECO:0007669"/>
    <property type="project" value="UniProtKB-SubCell"/>
</dbReference>